<organism evidence="1 2">
    <name type="scientific">Candidatus Daviesbacteria bacterium GW2011_GWA2_42_7</name>
    <dbReference type="NCBI Taxonomy" id="1618425"/>
    <lineage>
        <taxon>Bacteria</taxon>
        <taxon>Candidatus Daviesiibacteriota</taxon>
    </lineage>
</organism>
<gene>
    <name evidence="1" type="ORF">UV41_C0020G0018</name>
</gene>
<accession>A0A0G1BBE8</accession>
<protein>
    <submittedName>
        <fullName evidence="1">Uncharacterized protein</fullName>
    </submittedName>
</protein>
<evidence type="ECO:0000313" key="1">
    <source>
        <dbReference type="EMBL" id="KKS70539.1"/>
    </source>
</evidence>
<dbReference type="AlphaFoldDB" id="A0A0G1BBE8"/>
<sequence length="69" mass="7964">MGIENIIHIEQEPEEAVVASYLANIRSLEEQKLGLLIERARIVRMVYNLQARRELVVFGFHLPLPPARI</sequence>
<reference evidence="1 2" key="1">
    <citation type="journal article" date="2015" name="Nature">
        <title>rRNA introns, odd ribosomes, and small enigmatic genomes across a large radiation of phyla.</title>
        <authorList>
            <person name="Brown C.T."/>
            <person name="Hug L.A."/>
            <person name="Thomas B.C."/>
            <person name="Sharon I."/>
            <person name="Castelle C.J."/>
            <person name="Singh A."/>
            <person name="Wilkins M.J."/>
            <person name="Williams K.H."/>
            <person name="Banfield J.F."/>
        </authorList>
    </citation>
    <scope>NUCLEOTIDE SEQUENCE [LARGE SCALE GENOMIC DNA]</scope>
</reference>
<evidence type="ECO:0000313" key="2">
    <source>
        <dbReference type="Proteomes" id="UP000034785"/>
    </source>
</evidence>
<dbReference type="Proteomes" id="UP000034785">
    <property type="component" value="Unassembled WGS sequence"/>
</dbReference>
<proteinExistence type="predicted"/>
<dbReference type="EMBL" id="LCEJ01000020">
    <property type="protein sequence ID" value="KKS70539.1"/>
    <property type="molecule type" value="Genomic_DNA"/>
</dbReference>
<comment type="caution">
    <text evidence="1">The sequence shown here is derived from an EMBL/GenBank/DDBJ whole genome shotgun (WGS) entry which is preliminary data.</text>
</comment>
<name>A0A0G1BBE8_9BACT</name>